<sequence length="122" mass="12807">MSNSSSINISDLGTPIANWPNGGCEIDNFFKAQNLIFDIMLCGDFAGAASVFAETCSGTCYTDYVVGDGSNYANAYFDVASVRVFSYFTGSDENAALPLSRGVSWTFAAVTVVAGLLIGIVV</sequence>
<keyword evidence="1" id="KW-1133">Transmembrane helix</keyword>
<gene>
    <name evidence="2" type="ORF">K435DRAFT_799562</name>
</gene>
<protein>
    <recommendedName>
        <fullName evidence="4">Glycoside hydrolase family 16 protein</fullName>
    </recommendedName>
</protein>
<keyword evidence="3" id="KW-1185">Reference proteome</keyword>
<evidence type="ECO:0008006" key="4">
    <source>
        <dbReference type="Google" id="ProtNLM"/>
    </source>
</evidence>
<evidence type="ECO:0000313" key="2">
    <source>
        <dbReference type="EMBL" id="THU93574.1"/>
    </source>
</evidence>
<evidence type="ECO:0000256" key="1">
    <source>
        <dbReference type="SAM" id="Phobius"/>
    </source>
</evidence>
<dbReference type="EMBL" id="ML179245">
    <property type="protein sequence ID" value="THU93574.1"/>
    <property type="molecule type" value="Genomic_DNA"/>
</dbReference>
<dbReference type="AlphaFoldDB" id="A0A4S8LVF7"/>
<keyword evidence="1" id="KW-0472">Membrane</keyword>
<dbReference type="Pfam" id="PF26113">
    <property type="entry name" value="GH16_XgeA"/>
    <property type="match status" value="1"/>
</dbReference>
<proteinExistence type="predicted"/>
<reference evidence="2 3" key="1">
    <citation type="journal article" date="2019" name="Nat. Ecol. Evol.">
        <title>Megaphylogeny resolves global patterns of mushroom evolution.</title>
        <authorList>
            <person name="Varga T."/>
            <person name="Krizsan K."/>
            <person name="Foldi C."/>
            <person name="Dima B."/>
            <person name="Sanchez-Garcia M."/>
            <person name="Sanchez-Ramirez S."/>
            <person name="Szollosi G.J."/>
            <person name="Szarkandi J.G."/>
            <person name="Papp V."/>
            <person name="Albert L."/>
            <person name="Andreopoulos W."/>
            <person name="Angelini C."/>
            <person name="Antonin V."/>
            <person name="Barry K.W."/>
            <person name="Bougher N.L."/>
            <person name="Buchanan P."/>
            <person name="Buyck B."/>
            <person name="Bense V."/>
            <person name="Catcheside P."/>
            <person name="Chovatia M."/>
            <person name="Cooper J."/>
            <person name="Damon W."/>
            <person name="Desjardin D."/>
            <person name="Finy P."/>
            <person name="Geml J."/>
            <person name="Haridas S."/>
            <person name="Hughes K."/>
            <person name="Justo A."/>
            <person name="Karasinski D."/>
            <person name="Kautmanova I."/>
            <person name="Kiss B."/>
            <person name="Kocsube S."/>
            <person name="Kotiranta H."/>
            <person name="LaButti K.M."/>
            <person name="Lechner B.E."/>
            <person name="Liimatainen K."/>
            <person name="Lipzen A."/>
            <person name="Lukacs Z."/>
            <person name="Mihaltcheva S."/>
            <person name="Morgado L.N."/>
            <person name="Niskanen T."/>
            <person name="Noordeloos M.E."/>
            <person name="Ohm R.A."/>
            <person name="Ortiz-Santana B."/>
            <person name="Ovrebo C."/>
            <person name="Racz N."/>
            <person name="Riley R."/>
            <person name="Savchenko A."/>
            <person name="Shiryaev A."/>
            <person name="Soop K."/>
            <person name="Spirin V."/>
            <person name="Szebenyi C."/>
            <person name="Tomsovsky M."/>
            <person name="Tulloss R.E."/>
            <person name="Uehling J."/>
            <person name="Grigoriev I.V."/>
            <person name="Vagvolgyi C."/>
            <person name="Papp T."/>
            <person name="Martin F.M."/>
            <person name="Miettinen O."/>
            <person name="Hibbett D.S."/>
            <person name="Nagy L.G."/>
        </authorList>
    </citation>
    <scope>NUCLEOTIDE SEQUENCE [LARGE SCALE GENOMIC DNA]</scope>
    <source>
        <strain evidence="2 3">CBS 962.96</strain>
    </source>
</reference>
<accession>A0A4S8LVF7</accession>
<name>A0A4S8LVF7_DENBC</name>
<feature type="transmembrane region" description="Helical" evidence="1">
    <location>
        <begin position="102"/>
        <end position="121"/>
    </location>
</feature>
<organism evidence="2 3">
    <name type="scientific">Dendrothele bispora (strain CBS 962.96)</name>
    <dbReference type="NCBI Taxonomy" id="1314807"/>
    <lineage>
        <taxon>Eukaryota</taxon>
        <taxon>Fungi</taxon>
        <taxon>Dikarya</taxon>
        <taxon>Basidiomycota</taxon>
        <taxon>Agaricomycotina</taxon>
        <taxon>Agaricomycetes</taxon>
        <taxon>Agaricomycetidae</taxon>
        <taxon>Agaricales</taxon>
        <taxon>Agaricales incertae sedis</taxon>
        <taxon>Dendrothele</taxon>
    </lineage>
</organism>
<dbReference type="Proteomes" id="UP000297245">
    <property type="component" value="Unassembled WGS sequence"/>
</dbReference>
<dbReference type="OrthoDB" id="192832at2759"/>
<dbReference type="Gene3D" id="2.60.120.200">
    <property type="match status" value="1"/>
</dbReference>
<keyword evidence="1" id="KW-0812">Transmembrane</keyword>
<evidence type="ECO:0000313" key="3">
    <source>
        <dbReference type="Proteomes" id="UP000297245"/>
    </source>
</evidence>